<reference evidence="2" key="1">
    <citation type="submission" date="2025-08" db="UniProtKB">
        <authorList>
            <consortium name="RefSeq"/>
        </authorList>
    </citation>
    <scope>IDENTIFICATION</scope>
</reference>
<proteinExistence type="predicted"/>
<dbReference type="AlphaFoldDB" id="A0A1S3DWB4"/>
<keyword evidence="1" id="KW-1185">Reference proteome</keyword>
<dbReference type="Proteomes" id="UP000079169">
    <property type="component" value="Unplaced"/>
</dbReference>
<dbReference type="KEGG" id="dci:103524943"/>
<accession>A0A1S3DWB4</accession>
<evidence type="ECO:0000313" key="2">
    <source>
        <dbReference type="RefSeq" id="XP_008488207.1"/>
    </source>
</evidence>
<sequence>MVQYRQTICKLEIVGSNPDEYDGSGSGTKSYLRTRSVPKCWIRGQYVGNHRRLNRLAETGELGVLLKGLDEFHVYVPVSYTEAITTTTEFISEFYYDEELVCCCLRQVFGRNDPRYSLIAGFIAGQAYLLLPKHSFLAPTVNNAIQICYGKSQLRAKYLHKVPMAEILHLLSNAFMFHLKVVDKHSCPSMFQNMMRFCSGKASDEIAERFYHFYAQH</sequence>
<dbReference type="PaxDb" id="121845-A0A1S3DWB4"/>
<protein>
    <submittedName>
        <fullName evidence="2">Uncharacterized protein LOC103524943</fullName>
    </submittedName>
</protein>
<dbReference type="RefSeq" id="XP_008488207.1">
    <property type="nucleotide sequence ID" value="XM_008489985.2"/>
</dbReference>
<gene>
    <name evidence="2" type="primary">LOC103524943</name>
</gene>
<organism evidence="1 2">
    <name type="scientific">Diaphorina citri</name>
    <name type="common">Asian citrus psyllid</name>
    <dbReference type="NCBI Taxonomy" id="121845"/>
    <lineage>
        <taxon>Eukaryota</taxon>
        <taxon>Metazoa</taxon>
        <taxon>Ecdysozoa</taxon>
        <taxon>Arthropoda</taxon>
        <taxon>Hexapoda</taxon>
        <taxon>Insecta</taxon>
        <taxon>Pterygota</taxon>
        <taxon>Neoptera</taxon>
        <taxon>Paraneoptera</taxon>
        <taxon>Hemiptera</taxon>
        <taxon>Sternorrhyncha</taxon>
        <taxon>Psylloidea</taxon>
        <taxon>Psyllidae</taxon>
        <taxon>Diaphorininae</taxon>
        <taxon>Diaphorina</taxon>
    </lineage>
</organism>
<name>A0A1S3DWB4_DIACI</name>
<dbReference type="GeneID" id="103524943"/>
<evidence type="ECO:0000313" key="1">
    <source>
        <dbReference type="Proteomes" id="UP000079169"/>
    </source>
</evidence>